<gene>
    <name evidence="2" type="ORF">SAMN05216276_1001161</name>
</gene>
<reference evidence="2 3" key="1">
    <citation type="submission" date="2017-06" db="EMBL/GenBank/DDBJ databases">
        <authorList>
            <person name="Kim H.J."/>
            <person name="Triplett B.A."/>
        </authorList>
    </citation>
    <scope>NUCLEOTIDE SEQUENCE [LARGE SCALE GENOMIC DNA]</scope>
    <source>
        <strain evidence="2 3">CGMCC 4.2132</strain>
    </source>
</reference>
<evidence type="ECO:0000256" key="1">
    <source>
        <dbReference type="SAM" id="MobiDB-lite"/>
    </source>
</evidence>
<evidence type="ECO:0000313" key="3">
    <source>
        <dbReference type="Proteomes" id="UP000198282"/>
    </source>
</evidence>
<feature type="region of interest" description="Disordered" evidence="1">
    <location>
        <begin position="1"/>
        <end position="20"/>
    </location>
</feature>
<organism evidence="2 3">
    <name type="scientific">Streptosporangium subroseum</name>
    <dbReference type="NCBI Taxonomy" id="106412"/>
    <lineage>
        <taxon>Bacteria</taxon>
        <taxon>Bacillati</taxon>
        <taxon>Actinomycetota</taxon>
        <taxon>Actinomycetes</taxon>
        <taxon>Streptosporangiales</taxon>
        <taxon>Streptosporangiaceae</taxon>
        <taxon>Streptosporangium</taxon>
    </lineage>
</organism>
<sequence length="179" mass="20078">MGRHLRRRDTVIPTTSGASADQRLVPHQRRATVMSNSWEIKNRLCDAVNAHDLHRVLECYSPDAVLVGPAGVAEGYEQIAWYYEHLFKGFPDFHQTAWFEVACDEPAVTEWTITGTHMGPLLLPDGRELEGTGRRITVRASCAAHIADGLIVTHREYFDQLELYSQLGFGLTRIDGSTV</sequence>
<dbReference type="GO" id="GO:0030638">
    <property type="term" value="P:polyketide metabolic process"/>
    <property type="evidence" value="ECO:0007669"/>
    <property type="project" value="InterPro"/>
</dbReference>
<dbReference type="InterPro" id="IPR009959">
    <property type="entry name" value="Cyclase_SnoaL-like"/>
</dbReference>
<name>A0A239A6C5_9ACTN</name>
<dbReference type="SUPFAM" id="SSF54427">
    <property type="entry name" value="NTF2-like"/>
    <property type="match status" value="1"/>
</dbReference>
<keyword evidence="3" id="KW-1185">Reference proteome</keyword>
<dbReference type="EMBL" id="FZOD01000001">
    <property type="protein sequence ID" value="SNR91175.1"/>
    <property type="molecule type" value="Genomic_DNA"/>
</dbReference>
<dbReference type="Proteomes" id="UP000198282">
    <property type="component" value="Unassembled WGS sequence"/>
</dbReference>
<accession>A0A239A6C5</accession>
<proteinExistence type="predicted"/>
<dbReference type="InterPro" id="IPR032710">
    <property type="entry name" value="NTF2-like_dom_sf"/>
</dbReference>
<dbReference type="Pfam" id="PF07366">
    <property type="entry name" value="SnoaL"/>
    <property type="match status" value="1"/>
</dbReference>
<dbReference type="AlphaFoldDB" id="A0A239A6C5"/>
<evidence type="ECO:0000313" key="2">
    <source>
        <dbReference type="EMBL" id="SNR91175.1"/>
    </source>
</evidence>
<dbReference type="Gene3D" id="3.10.450.50">
    <property type="match status" value="1"/>
</dbReference>
<protein>
    <submittedName>
        <fullName evidence="2">SnoaL-like polyketide cyclase</fullName>
    </submittedName>
</protein>